<dbReference type="PANTHER" id="PTHR31719:SF176">
    <property type="entry name" value="NAC DOMAIN CONTAINING PROTEIN 84"/>
    <property type="match status" value="1"/>
</dbReference>
<evidence type="ECO:0000256" key="2">
    <source>
        <dbReference type="ARBA" id="ARBA00023125"/>
    </source>
</evidence>
<evidence type="ECO:0000313" key="6">
    <source>
        <dbReference type="EMBL" id="KAK4279310.1"/>
    </source>
</evidence>
<feature type="domain" description="NAC" evidence="5">
    <location>
        <begin position="15"/>
        <end position="111"/>
    </location>
</feature>
<dbReference type="InterPro" id="IPR003441">
    <property type="entry name" value="NAC-dom"/>
</dbReference>
<evidence type="ECO:0000313" key="7">
    <source>
        <dbReference type="Proteomes" id="UP001293593"/>
    </source>
</evidence>
<protein>
    <recommendedName>
        <fullName evidence="5">NAC domain-containing protein</fullName>
    </recommendedName>
</protein>
<gene>
    <name evidence="6" type="ORF">QN277_011108</name>
</gene>
<proteinExistence type="predicted"/>
<evidence type="ECO:0000256" key="4">
    <source>
        <dbReference type="ARBA" id="ARBA00023242"/>
    </source>
</evidence>
<dbReference type="PROSITE" id="PS51005">
    <property type="entry name" value="NAC"/>
    <property type="match status" value="1"/>
</dbReference>
<dbReference type="Pfam" id="PF02365">
    <property type="entry name" value="NAM"/>
    <property type="match status" value="1"/>
</dbReference>
<keyword evidence="3" id="KW-0804">Transcription</keyword>
<evidence type="ECO:0000256" key="1">
    <source>
        <dbReference type="ARBA" id="ARBA00023015"/>
    </source>
</evidence>
<keyword evidence="2" id="KW-0238">DNA-binding</keyword>
<dbReference type="SUPFAM" id="SSF101941">
    <property type="entry name" value="NAC domain"/>
    <property type="match status" value="1"/>
</dbReference>
<keyword evidence="7" id="KW-1185">Reference proteome</keyword>
<evidence type="ECO:0000256" key="3">
    <source>
        <dbReference type="ARBA" id="ARBA00023163"/>
    </source>
</evidence>
<dbReference type="InterPro" id="IPR036093">
    <property type="entry name" value="NAC_dom_sf"/>
</dbReference>
<accession>A0AAE1MY57</accession>
<sequence length="111" mass="12985">MQKLPSFVVNGGINLPIGYCFCPTNEELVIHYLNRKAFSHPLPASVISDDDVFAAHPHRLPDVVDSKEMRYFFSHRKDRMDNKRPAGSRYRKTISNDKLKLLLWRVTKWLE</sequence>
<comment type="caution">
    <text evidence="6">The sequence shown here is derived from an EMBL/GenBank/DDBJ whole genome shotgun (WGS) entry which is preliminary data.</text>
</comment>
<dbReference type="Gene3D" id="2.170.150.80">
    <property type="entry name" value="NAC domain"/>
    <property type="match status" value="1"/>
</dbReference>
<dbReference type="PANTHER" id="PTHR31719">
    <property type="entry name" value="NAC TRANSCRIPTION FACTOR 56"/>
    <property type="match status" value="1"/>
</dbReference>
<name>A0AAE1MY57_9FABA</name>
<dbReference type="AlphaFoldDB" id="A0AAE1MY57"/>
<dbReference type="GO" id="GO:0006355">
    <property type="term" value="P:regulation of DNA-templated transcription"/>
    <property type="evidence" value="ECO:0007669"/>
    <property type="project" value="InterPro"/>
</dbReference>
<dbReference type="GO" id="GO:0003677">
    <property type="term" value="F:DNA binding"/>
    <property type="evidence" value="ECO:0007669"/>
    <property type="project" value="UniProtKB-KW"/>
</dbReference>
<keyword evidence="4" id="KW-0539">Nucleus</keyword>
<evidence type="ECO:0000259" key="5">
    <source>
        <dbReference type="PROSITE" id="PS51005"/>
    </source>
</evidence>
<dbReference type="Proteomes" id="UP001293593">
    <property type="component" value="Unassembled WGS sequence"/>
</dbReference>
<organism evidence="6 7">
    <name type="scientific">Acacia crassicarpa</name>
    <name type="common">northern wattle</name>
    <dbReference type="NCBI Taxonomy" id="499986"/>
    <lineage>
        <taxon>Eukaryota</taxon>
        <taxon>Viridiplantae</taxon>
        <taxon>Streptophyta</taxon>
        <taxon>Embryophyta</taxon>
        <taxon>Tracheophyta</taxon>
        <taxon>Spermatophyta</taxon>
        <taxon>Magnoliopsida</taxon>
        <taxon>eudicotyledons</taxon>
        <taxon>Gunneridae</taxon>
        <taxon>Pentapetalae</taxon>
        <taxon>rosids</taxon>
        <taxon>fabids</taxon>
        <taxon>Fabales</taxon>
        <taxon>Fabaceae</taxon>
        <taxon>Caesalpinioideae</taxon>
        <taxon>mimosoid clade</taxon>
        <taxon>Acacieae</taxon>
        <taxon>Acacia</taxon>
    </lineage>
</organism>
<dbReference type="EMBL" id="JAWXYG010000002">
    <property type="protein sequence ID" value="KAK4279310.1"/>
    <property type="molecule type" value="Genomic_DNA"/>
</dbReference>
<reference evidence="6" key="1">
    <citation type="submission" date="2023-10" db="EMBL/GenBank/DDBJ databases">
        <title>Chromosome-level genome of the transformable northern wattle, Acacia crassicarpa.</title>
        <authorList>
            <person name="Massaro I."/>
            <person name="Sinha N.R."/>
            <person name="Poethig S."/>
            <person name="Leichty A.R."/>
        </authorList>
    </citation>
    <scope>NUCLEOTIDE SEQUENCE</scope>
    <source>
        <strain evidence="6">Acra3RX</strain>
        <tissue evidence="6">Leaf</tissue>
    </source>
</reference>
<keyword evidence="1" id="KW-0805">Transcription regulation</keyword>